<dbReference type="RefSeq" id="WP_370440294.1">
    <property type="nucleotide sequence ID" value="NZ_JBGFTU010000004.1"/>
</dbReference>
<evidence type="ECO:0000313" key="3">
    <source>
        <dbReference type="Proteomes" id="UP001565927"/>
    </source>
</evidence>
<evidence type="ECO:0000259" key="1">
    <source>
        <dbReference type="Pfam" id="PF03372"/>
    </source>
</evidence>
<sequence>MSTTAPAGARAVAGLRVATFNVRELLDDTLAVREVLRELAADVVCLQEVPTHVLARHRLGVLAADTGSWVTAAGPAGAGTAVLTAARVDVRAAGVRALPTPRRRGWRPVRRRGTAEVVVRVPLGPGWSVPVLVRSVHLGLTPQERSEHLDLLLPGAAVPGAVGPWRGAPTVLAGDLNEEPGGPVHRRLATVLLDAAEADGSAAPTFPARAPRRRLDVLLTDRRLSVVRVDTPAAHPGASDHLPVVADLLVPAGPR</sequence>
<keyword evidence="3" id="KW-1185">Reference proteome</keyword>
<dbReference type="InterPro" id="IPR036691">
    <property type="entry name" value="Endo/exonu/phosph_ase_sf"/>
</dbReference>
<dbReference type="Proteomes" id="UP001565927">
    <property type="component" value="Unassembled WGS sequence"/>
</dbReference>
<feature type="domain" description="Endonuclease/exonuclease/phosphatase" evidence="1">
    <location>
        <begin position="18"/>
        <end position="241"/>
    </location>
</feature>
<dbReference type="Pfam" id="PF03372">
    <property type="entry name" value="Exo_endo_phos"/>
    <property type="match status" value="1"/>
</dbReference>
<gene>
    <name evidence="2" type="ORF">AB2L27_04605</name>
</gene>
<accession>A0ABV4H0T2</accession>
<dbReference type="Gene3D" id="3.60.10.10">
    <property type="entry name" value="Endonuclease/exonuclease/phosphatase"/>
    <property type="match status" value="1"/>
</dbReference>
<keyword evidence="2" id="KW-0255">Endonuclease</keyword>
<reference evidence="2 3" key="1">
    <citation type="submission" date="2024-07" db="EMBL/GenBank/DDBJ databases">
        <authorList>
            <person name="Thanompreechachai J."/>
            <person name="Duangmal K."/>
        </authorList>
    </citation>
    <scope>NUCLEOTIDE SEQUENCE [LARGE SCALE GENOMIC DNA]</scope>
    <source>
        <strain evidence="2 3">LSe6-4</strain>
    </source>
</reference>
<keyword evidence="2" id="KW-0540">Nuclease</keyword>
<comment type="caution">
    <text evidence="2">The sequence shown here is derived from an EMBL/GenBank/DDBJ whole genome shotgun (WGS) entry which is preliminary data.</text>
</comment>
<proteinExistence type="predicted"/>
<dbReference type="InterPro" id="IPR005135">
    <property type="entry name" value="Endo/exonuclease/phosphatase"/>
</dbReference>
<dbReference type="EMBL" id="JBGFTU010000004">
    <property type="protein sequence ID" value="MEZ0164046.1"/>
    <property type="molecule type" value="Genomic_DNA"/>
</dbReference>
<evidence type="ECO:0000313" key="2">
    <source>
        <dbReference type="EMBL" id="MEZ0164046.1"/>
    </source>
</evidence>
<dbReference type="SUPFAM" id="SSF56219">
    <property type="entry name" value="DNase I-like"/>
    <property type="match status" value="1"/>
</dbReference>
<dbReference type="GO" id="GO:0004519">
    <property type="term" value="F:endonuclease activity"/>
    <property type="evidence" value="ECO:0007669"/>
    <property type="project" value="UniProtKB-KW"/>
</dbReference>
<keyword evidence="2" id="KW-0378">Hydrolase</keyword>
<organism evidence="2 3">
    <name type="scientific">Kineococcus halophytocola</name>
    <dbReference type="NCBI Taxonomy" id="3234027"/>
    <lineage>
        <taxon>Bacteria</taxon>
        <taxon>Bacillati</taxon>
        <taxon>Actinomycetota</taxon>
        <taxon>Actinomycetes</taxon>
        <taxon>Kineosporiales</taxon>
        <taxon>Kineosporiaceae</taxon>
        <taxon>Kineococcus</taxon>
    </lineage>
</organism>
<name>A0ABV4H0T2_9ACTN</name>
<protein>
    <submittedName>
        <fullName evidence="2">Endonuclease/exonuclease/phosphatase family protein</fullName>
    </submittedName>
</protein>